<evidence type="ECO:0000313" key="1">
    <source>
        <dbReference type="EMBL" id="CAG8503569.1"/>
    </source>
</evidence>
<dbReference type="Proteomes" id="UP000789508">
    <property type="component" value="Unassembled WGS sequence"/>
</dbReference>
<dbReference type="EMBL" id="CAJVPS010000690">
    <property type="protein sequence ID" value="CAG8503569.1"/>
    <property type="molecule type" value="Genomic_DNA"/>
</dbReference>
<comment type="caution">
    <text evidence="1">The sequence shown here is derived from an EMBL/GenBank/DDBJ whole genome shotgun (WGS) entry which is preliminary data.</text>
</comment>
<organism evidence="1 2">
    <name type="scientific">Ambispora leptoticha</name>
    <dbReference type="NCBI Taxonomy" id="144679"/>
    <lineage>
        <taxon>Eukaryota</taxon>
        <taxon>Fungi</taxon>
        <taxon>Fungi incertae sedis</taxon>
        <taxon>Mucoromycota</taxon>
        <taxon>Glomeromycotina</taxon>
        <taxon>Glomeromycetes</taxon>
        <taxon>Archaeosporales</taxon>
        <taxon>Ambisporaceae</taxon>
        <taxon>Ambispora</taxon>
    </lineage>
</organism>
<name>A0A9N8ZQ90_9GLOM</name>
<reference evidence="1" key="1">
    <citation type="submission" date="2021-06" db="EMBL/GenBank/DDBJ databases">
        <authorList>
            <person name="Kallberg Y."/>
            <person name="Tangrot J."/>
            <person name="Rosling A."/>
        </authorList>
    </citation>
    <scope>NUCLEOTIDE SEQUENCE</scope>
    <source>
        <strain evidence="1">FL130A</strain>
    </source>
</reference>
<protein>
    <submittedName>
        <fullName evidence="1">792_t:CDS:1</fullName>
    </submittedName>
</protein>
<keyword evidence="2" id="KW-1185">Reference proteome</keyword>
<proteinExistence type="predicted"/>
<dbReference type="AlphaFoldDB" id="A0A9N8ZQ90"/>
<sequence length="150" mass="17563">MYLYQSNVSNSTTPYSFYMGLISRSDKTSPPNLSFLEKKVEIEKSKISKEPLDEWFPPRSQIVSHKLEAKIESSSMNLNASIDDYDNSHIPYDRYLVLEERKPTRYSKQKAVEKISYQFCIGLDELLSPKMKVNHQRRLVLKIIFILHIS</sequence>
<dbReference type="OrthoDB" id="2477065at2759"/>
<evidence type="ECO:0000313" key="2">
    <source>
        <dbReference type="Proteomes" id="UP000789508"/>
    </source>
</evidence>
<accession>A0A9N8ZQ90</accession>
<gene>
    <name evidence="1" type="ORF">ALEPTO_LOCUS3609</name>
</gene>